<sequence length="44" mass="4599">MLLTQHTQAALMAKAQHVTFLAVGIAHPVKTLVAAAQATETITT</sequence>
<reference evidence="1" key="1">
    <citation type="submission" date="2022-06" db="EMBL/GenBank/DDBJ databases">
        <title>Dynamics of rice microbiomes reveals core vertical transmitted seed endophytes.</title>
        <authorList>
            <person name="Liao K."/>
            <person name="Zhang X."/>
        </authorList>
    </citation>
    <scope>NUCLEOTIDE SEQUENCE</scope>
    <source>
        <strain evidence="1">JT1-17</strain>
    </source>
</reference>
<dbReference type="Proteomes" id="UP001208888">
    <property type="component" value="Unassembled WGS sequence"/>
</dbReference>
<evidence type="ECO:0000313" key="2">
    <source>
        <dbReference type="Proteomes" id="UP001208888"/>
    </source>
</evidence>
<gene>
    <name evidence="1" type="ORF">NB703_001978</name>
</gene>
<protein>
    <submittedName>
        <fullName evidence="1">Uncharacterized protein</fullName>
    </submittedName>
</protein>
<organism evidence="1 2">
    <name type="scientific">Pantoea ananas</name>
    <name type="common">Erwinia uredovora</name>
    <dbReference type="NCBI Taxonomy" id="553"/>
    <lineage>
        <taxon>Bacteria</taxon>
        <taxon>Pseudomonadati</taxon>
        <taxon>Pseudomonadota</taxon>
        <taxon>Gammaproteobacteria</taxon>
        <taxon>Enterobacterales</taxon>
        <taxon>Erwiniaceae</taxon>
        <taxon>Pantoea</taxon>
    </lineage>
</organism>
<proteinExistence type="predicted"/>
<name>A0AAJ1CYI6_PANAN</name>
<dbReference type="AlphaFoldDB" id="A0AAJ1CYI6"/>
<evidence type="ECO:0000313" key="1">
    <source>
        <dbReference type="EMBL" id="MCW0343885.1"/>
    </source>
</evidence>
<accession>A0AAJ1CYI6</accession>
<dbReference type="EMBL" id="JANFVX010000006">
    <property type="protein sequence ID" value="MCW0343885.1"/>
    <property type="molecule type" value="Genomic_DNA"/>
</dbReference>
<comment type="caution">
    <text evidence="1">The sequence shown here is derived from an EMBL/GenBank/DDBJ whole genome shotgun (WGS) entry which is preliminary data.</text>
</comment>